<protein>
    <submittedName>
        <fullName evidence="2">Uncharacterized protein</fullName>
    </submittedName>
</protein>
<sequence length="150" mass="18103">MNARETQISKSCRLNLKLIIYLEDNNKDDHGNIQATNKYVECLVKYKHNEYNHHLILELVKAVNNIEQKYNITYPKSLKWKECFINESIAYKNMTLIYNRQTCDKLKQPNEPDTYVLSYWMQMRRINIINFNRNFLIYRFLSELVNVVSN</sequence>
<reference evidence="1" key="1">
    <citation type="journal article" date="2012" name="PLoS Negl. Trop. Dis.">
        <title>A systematically improved high quality genome and transcriptome of the human blood fluke Schistosoma mansoni.</title>
        <authorList>
            <person name="Protasio A.V."/>
            <person name="Tsai I.J."/>
            <person name="Babbage A."/>
            <person name="Nichol S."/>
            <person name="Hunt M."/>
            <person name="Aslett M.A."/>
            <person name="De Silva N."/>
            <person name="Velarde G.S."/>
            <person name="Anderson T.J."/>
            <person name="Clark R.C."/>
            <person name="Davidson C."/>
            <person name="Dillon G.P."/>
            <person name="Holroyd N.E."/>
            <person name="LoVerde P.T."/>
            <person name="Lloyd C."/>
            <person name="McQuillan J."/>
            <person name="Oliveira G."/>
            <person name="Otto T.D."/>
            <person name="Parker-Manuel S.J."/>
            <person name="Quail M.A."/>
            <person name="Wilson R.A."/>
            <person name="Zerlotini A."/>
            <person name="Dunne D.W."/>
            <person name="Berriman M."/>
        </authorList>
    </citation>
    <scope>NUCLEOTIDE SEQUENCE [LARGE SCALE GENOMIC DNA]</scope>
    <source>
        <strain evidence="1">Puerto Rican</strain>
    </source>
</reference>
<dbReference type="WBParaSite" id="Smp_330080.1">
    <property type="protein sequence ID" value="Smp_330080.1"/>
    <property type="gene ID" value="Smp_330080"/>
</dbReference>
<dbReference type="AlphaFoldDB" id="A0A5K4F9R0"/>
<keyword evidence="1" id="KW-1185">Reference proteome</keyword>
<name>A0A5K4F9R0_SCHMA</name>
<dbReference type="Proteomes" id="UP000008854">
    <property type="component" value="Unassembled WGS sequence"/>
</dbReference>
<evidence type="ECO:0000313" key="1">
    <source>
        <dbReference type="Proteomes" id="UP000008854"/>
    </source>
</evidence>
<reference evidence="2" key="2">
    <citation type="submission" date="2019-11" db="UniProtKB">
        <authorList>
            <consortium name="WormBaseParasite"/>
        </authorList>
    </citation>
    <scope>IDENTIFICATION</scope>
    <source>
        <strain evidence="2">Puerto Rican</strain>
    </source>
</reference>
<proteinExistence type="predicted"/>
<organism evidence="1 2">
    <name type="scientific">Schistosoma mansoni</name>
    <name type="common">Blood fluke</name>
    <dbReference type="NCBI Taxonomy" id="6183"/>
    <lineage>
        <taxon>Eukaryota</taxon>
        <taxon>Metazoa</taxon>
        <taxon>Spiralia</taxon>
        <taxon>Lophotrochozoa</taxon>
        <taxon>Platyhelminthes</taxon>
        <taxon>Trematoda</taxon>
        <taxon>Digenea</taxon>
        <taxon>Strigeidida</taxon>
        <taxon>Schistosomatoidea</taxon>
        <taxon>Schistosomatidae</taxon>
        <taxon>Schistosoma</taxon>
    </lineage>
</organism>
<dbReference type="InParanoid" id="A0A5K4F9R0"/>
<accession>A0A5K4F9R0</accession>
<evidence type="ECO:0000313" key="2">
    <source>
        <dbReference type="WBParaSite" id="Smp_330080.1"/>
    </source>
</evidence>